<dbReference type="SUPFAM" id="SSF52540">
    <property type="entry name" value="P-loop containing nucleoside triphosphate hydrolases"/>
    <property type="match status" value="1"/>
</dbReference>
<dbReference type="Pfam" id="PF13401">
    <property type="entry name" value="AAA_22"/>
    <property type="match status" value="1"/>
</dbReference>
<feature type="compositionally biased region" description="Low complexity" evidence="1">
    <location>
        <begin position="417"/>
        <end position="431"/>
    </location>
</feature>
<evidence type="ECO:0000256" key="1">
    <source>
        <dbReference type="SAM" id="MobiDB-lite"/>
    </source>
</evidence>
<comment type="caution">
    <text evidence="3">The sequence shown here is derived from an EMBL/GenBank/DDBJ whole genome shotgun (WGS) entry which is preliminary data.</text>
</comment>
<evidence type="ECO:0000313" key="4">
    <source>
        <dbReference type="Proteomes" id="UP000317421"/>
    </source>
</evidence>
<reference evidence="3 4" key="1">
    <citation type="submission" date="2019-02" db="EMBL/GenBank/DDBJ databases">
        <title>Deep-cultivation of Planctomycetes and their phenomic and genomic characterization uncovers novel biology.</title>
        <authorList>
            <person name="Wiegand S."/>
            <person name="Jogler M."/>
            <person name="Boedeker C."/>
            <person name="Pinto D."/>
            <person name="Vollmers J."/>
            <person name="Rivas-Marin E."/>
            <person name="Kohn T."/>
            <person name="Peeters S.H."/>
            <person name="Heuer A."/>
            <person name="Rast P."/>
            <person name="Oberbeckmann S."/>
            <person name="Bunk B."/>
            <person name="Jeske O."/>
            <person name="Meyerdierks A."/>
            <person name="Storesund J.E."/>
            <person name="Kallscheuer N."/>
            <person name="Luecker S."/>
            <person name="Lage O.M."/>
            <person name="Pohl T."/>
            <person name="Merkel B.J."/>
            <person name="Hornburger P."/>
            <person name="Mueller R.-W."/>
            <person name="Bruemmer F."/>
            <person name="Labrenz M."/>
            <person name="Spormann A.M."/>
            <person name="Op Den Camp H."/>
            <person name="Overmann J."/>
            <person name="Amann R."/>
            <person name="Jetten M.S.M."/>
            <person name="Mascher T."/>
            <person name="Medema M.H."/>
            <person name="Devos D.P."/>
            <person name="Kaster A.-K."/>
            <person name="Ovreas L."/>
            <person name="Rohde M."/>
            <person name="Galperin M.Y."/>
            <person name="Jogler C."/>
        </authorList>
    </citation>
    <scope>NUCLEOTIDE SEQUENCE [LARGE SCALE GENOMIC DNA]</scope>
    <source>
        <strain evidence="3 4">Pla108</strain>
    </source>
</reference>
<keyword evidence="4" id="KW-1185">Reference proteome</keyword>
<sequence>MSSPSLTLTVSQRAFPAHPRVDRYFAAASSEAARHRLTQCVLRGDGPALLLGAPGVGKTMLLEVLAAELATKLSVVRLASTQLCTRRALLQAILHGLGAPYRDREEGELRLALTDLLTDSTATGEGVALLVDEAQSLPVRLLEELRVLSNVASDGAPRVRLVLVGTHALDEAFTAPELDAFSQRIAARCYLEPLNREETASYVRAHIAVAGGDPDRLLATDVYGSITRASDGLPRLVNQVCDRAIVLATEQGRTVIDAAAIGEAWSDLHQLAAPWQSPATSRIAATTPKEETGSSIEFGVLDDEAPADAFEDDLPESLHDNLRTSDGVWNAGDKLRDLPALEAEEADALEPIDDEDDDEPCVAYAFPGASTRFDDDEEALLQEADELYEEVAAASHRIEAIQGVDEPVAHKPAPRDQPTAQAASPQPSLAADPFAEDFDEEEVVLDPYSELERVIPAAPVVNSRPTDLGRALAAIDAAVDGLMADEAFTPAAKPAPAPVKAAVADADDILIVEIEDDEQPSVRREDYAQLFAKLRQG</sequence>
<dbReference type="RefSeq" id="WP_146446155.1">
    <property type="nucleotide sequence ID" value="NZ_SJPR01000005.1"/>
</dbReference>
<feature type="domain" description="AAA+ ATPase" evidence="2">
    <location>
        <begin position="44"/>
        <end position="195"/>
    </location>
</feature>
<proteinExistence type="predicted"/>
<dbReference type="CDD" id="cd00009">
    <property type="entry name" value="AAA"/>
    <property type="match status" value="1"/>
</dbReference>
<dbReference type="OrthoDB" id="227226at2"/>
<evidence type="ECO:0000259" key="2">
    <source>
        <dbReference type="SMART" id="SM00382"/>
    </source>
</evidence>
<dbReference type="EMBL" id="SJPR01000005">
    <property type="protein sequence ID" value="TWT95310.1"/>
    <property type="molecule type" value="Genomic_DNA"/>
</dbReference>
<dbReference type="InterPro" id="IPR052026">
    <property type="entry name" value="ExeA_AAA_ATPase_DNA-bind"/>
</dbReference>
<gene>
    <name evidence="3" type="ORF">Pla108_34550</name>
</gene>
<name>A0A5C6A7E5_9BACT</name>
<dbReference type="PANTHER" id="PTHR35894:SF1">
    <property type="entry name" value="PHOSPHORIBULOKINASE _ URIDINE KINASE FAMILY"/>
    <property type="match status" value="1"/>
</dbReference>
<feature type="region of interest" description="Disordered" evidence="1">
    <location>
        <begin position="408"/>
        <end position="431"/>
    </location>
</feature>
<dbReference type="InterPro" id="IPR027417">
    <property type="entry name" value="P-loop_NTPase"/>
</dbReference>
<dbReference type="AlphaFoldDB" id="A0A5C6A7E5"/>
<organism evidence="3 4">
    <name type="scientific">Botrimarina colliarenosi</name>
    <dbReference type="NCBI Taxonomy" id="2528001"/>
    <lineage>
        <taxon>Bacteria</taxon>
        <taxon>Pseudomonadati</taxon>
        <taxon>Planctomycetota</taxon>
        <taxon>Planctomycetia</taxon>
        <taxon>Pirellulales</taxon>
        <taxon>Lacipirellulaceae</taxon>
        <taxon>Botrimarina</taxon>
    </lineage>
</organism>
<accession>A0A5C6A7E5</accession>
<dbReference type="PANTHER" id="PTHR35894">
    <property type="entry name" value="GENERAL SECRETION PATHWAY PROTEIN A-RELATED"/>
    <property type="match status" value="1"/>
</dbReference>
<dbReference type="InterPro" id="IPR049945">
    <property type="entry name" value="AAA_22"/>
</dbReference>
<dbReference type="Proteomes" id="UP000317421">
    <property type="component" value="Unassembled WGS sequence"/>
</dbReference>
<dbReference type="Gene3D" id="3.40.50.300">
    <property type="entry name" value="P-loop containing nucleotide triphosphate hydrolases"/>
    <property type="match status" value="1"/>
</dbReference>
<dbReference type="SMART" id="SM00382">
    <property type="entry name" value="AAA"/>
    <property type="match status" value="1"/>
</dbReference>
<evidence type="ECO:0000313" key="3">
    <source>
        <dbReference type="EMBL" id="TWT95310.1"/>
    </source>
</evidence>
<dbReference type="InterPro" id="IPR003593">
    <property type="entry name" value="AAA+_ATPase"/>
</dbReference>
<protein>
    <recommendedName>
        <fullName evidence="2">AAA+ ATPase domain-containing protein</fullName>
    </recommendedName>
</protein>
<dbReference type="GO" id="GO:0016887">
    <property type="term" value="F:ATP hydrolysis activity"/>
    <property type="evidence" value="ECO:0007669"/>
    <property type="project" value="InterPro"/>
</dbReference>